<name>A0A366FG50_9HYPH</name>
<proteinExistence type="predicted"/>
<feature type="region of interest" description="Disordered" evidence="1">
    <location>
        <begin position="111"/>
        <end position="130"/>
    </location>
</feature>
<dbReference type="OrthoDB" id="9553695at2"/>
<keyword evidence="3" id="KW-1185">Reference proteome</keyword>
<dbReference type="Proteomes" id="UP000253529">
    <property type="component" value="Unassembled WGS sequence"/>
</dbReference>
<evidence type="ECO:0000313" key="2">
    <source>
        <dbReference type="EMBL" id="RBP12940.1"/>
    </source>
</evidence>
<comment type="caution">
    <text evidence="2">The sequence shown here is derived from an EMBL/GenBank/DDBJ whole genome shotgun (WGS) entry which is preliminary data.</text>
</comment>
<organism evidence="2 3">
    <name type="scientific">Roseiarcus fermentans</name>
    <dbReference type="NCBI Taxonomy" id="1473586"/>
    <lineage>
        <taxon>Bacteria</taxon>
        <taxon>Pseudomonadati</taxon>
        <taxon>Pseudomonadota</taxon>
        <taxon>Alphaproteobacteria</taxon>
        <taxon>Hyphomicrobiales</taxon>
        <taxon>Roseiarcaceae</taxon>
        <taxon>Roseiarcus</taxon>
    </lineage>
</organism>
<dbReference type="RefSeq" id="WP_113889770.1">
    <property type="nucleotide sequence ID" value="NZ_QNRK01000013.1"/>
</dbReference>
<sequence>MGFYTFKLLTCHIANTRSRHKDTDTVAFTLSIDGRTLPIQQKALGDLNNGDYPIDLTYSMVYIGAPTAIVTFNYTIYNGDQSKLGTGITDISDQLADKATDFVKQKVENGDLSDYTDFPQSDPPEPDAGQDYFEDASWTLYLEYLSLANFVFPDCDGFVAVGTQANTRGCWDSLIKARGGGALSRSIRYPGDNSPAGCGGNSDYTVSWSVARARPADGAPHSLRRFLQGVGASPATGIRRLAGNQQTSLIDLLGLS</sequence>
<evidence type="ECO:0000313" key="3">
    <source>
        <dbReference type="Proteomes" id="UP000253529"/>
    </source>
</evidence>
<dbReference type="AlphaFoldDB" id="A0A366FG50"/>
<gene>
    <name evidence="2" type="ORF">DFR50_113132</name>
</gene>
<accession>A0A366FG50</accession>
<evidence type="ECO:0000256" key="1">
    <source>
        <dbReference type="SAM" id="MobiDB-lite"/>
    </source>
</evidence>
<reference evidence="2 3" key="1">
    <citation type="submission" date="2018-06" db="EMBL/GenBank/DDBJ databases">
        <title>Genomic Encyclopedia of Type Strains, Phase IV (KMG-IV): sequencing the most valuable type-strain genomes for metagenomic binning, comparative biology and taxonomic classification.</title>
        <authorList>
            <person name="Goeker M."/>
        </authorList>
    </citation>
    <scope>NUCLEOTIDE SEQUENCE [LARGE SCALE GENOMIC DNA]</scope>
    <source>
        <strain evidence="2 3">DSM 24875</strain>
    </source>
</reference>
<dbReference type="EMBL" id="QNRK01000013">
    <property type="protein sequence ID" value="RBP12940.1"/>
    <property type="molecule type" value="Genomic_DNA"/>
</dbReference>
<protein>
    <submittedName>
        <fullName evidence="2">Uncharacterized protein</fullName>
    </submittedName>
</protein>